<dbReference type="InterPro" id="IPR005821">
    <property type="entry name" value="Ion_trans_dom"/>
</dbReference>
<dbReference type="GO" id="GO:0016020">
    <property type="term" value="C:membrane"/>
    <property type="evidence" value="ECO:0007669"/>
    <property type="project" value="UniProtKB-SubCell"/>
</dbReference>
<keyword evidence="3" id="KW-0201">Cytochrome c-type biogenesis</keyword>
<protein>
    <submittedName>
        <fullName evidence="10">CCS1 protein</fullName>
    </submittedName>
</protein>
<feature type="transmembrane region" description="Helical" evidence="7">
    <location>
        <begin position="919"/>
        <end position="946"/>
    </location>
</feature>
<organism evidence="10 11">
    <name type="scientific">Symbiodinium necroappetens</name>
    <dbReference type="NCBI Taxonomy" id="1628268"/>
    <lineage>
        <taxon>Eukaryota</taxon>
        <taxon>Sar</taxon>
        <taxon>Alveolata</taxon>
        <taxon>Dinophyceae</taxon>
        <taxon>Suessiales</taxon>
        <taxon>Symbiodiniaceae</taxon>
        <taxon>Symbiodinium</taxon>
    </lineage>
</organism>
<comment type="caution">
    <text evidence="10">The sequence shown here is derived from an EMBL/GenBank/DDBJ whole genome shotgun (WGS) entry which is preliminary data.</text>
</comment>
<evidence type="ECO:0000313" key="10">
    <source>
        <dbReference type="EMBL" id="CAE7284135.1"/>
    </source>
</evidence>
<keyword evidence="4 7" id="KW-1133">Transmembrane helix</keyword>
<feature type="compositionally biased region" description="Polar residues" evidence="6">
    <location>
        <begin position="66"/>
        <end position="80"/>
    </location>
</feature>
<evidence type="ECO:0000256" key="4">
    <source>
        <dbReference type="ARBA" id="ARBA00022989"/>
    </source>
</evidence>
<dbReference type="Pfam" id="PF05140">
    <property type="entry name" value="ResB"/>
    <property type="match status" value="2"/>
</dbReference>
<feature type="region of interest" description="Disordered" evidence="6">
    <location>
        <begin position="59"/>
        <end position="80"/>
    </location>
</feature>
<feature type="transmembrane region" description="Helical" evidence="7">
    <location>
        <begin position="845"/>
        <end position="870"/>
    </location>
</feature>
<evidence type="ECO:0000256" key="2">
    <source>
        <dbReference type="ARBA" id="ARBA00022692"/>
    </source>
</evidence>
<evidence type="ECO:0000256" key="3">
    <source>
        <dbReference type="ARBA" id="ARBA00022748"/>
    </source>
</evidence>
<dbReference type="AlphaFoldDB" id="A0A812N2J8"/>
<evidence type="ECO:0000256" key="7">
    <source>
        <dbReference type="SAM" id="Phobius"/>
    </source>
</evidence>
<dbReference type="EMBL" id="CAJNJA010011943">
    <property type="protein sequence ID" value="CAE7284135.1"/>
    <property type="molecule type" value="Genomic_DNA"/>
</dbReference>
<keyword evidence="11" id="KW-1185">Reference proteome</keyword>
<reference evidence="10" key="1">
    <citation type="submission" date="2021-02" db="EMBL/GenBank/DDBJ databases">
        <authorList>
            <person name="Dougan E. K."/>
            <person name="Rhodes N."/>
            <person name="Thang M."/>
            <person name="Chan C."/>
        </authorList>
    </citation>
    <scope>NUCLEOTIDE SEQUENCE</scope>
</reference>
<gene>
    <name evidence="10" type="primary">CCS1</name>
    <name evidence="10" type="ORF">SNEC2469_LOCUS6939</name>
</gene>
<evidence type="ECO:0000256" key="5">
    <source>
        <dbReference type="ARBA" id="ARBA00023136"/>
    </source>
</evidence>
<keyword evidence="5 7" id="KW-0472">Membrane</keyword>
<feature type="non-terminal residue" evidence="10">
    <location>
        <position position="1254"/>
    </location>
</feature>
<dbReference type="InterPro" id="IPR023494">
    <property type="entry name" value="Cyt_c_bgen_Ccs1/CcsB/ResB"/>
</dbReference>
<feature type="transmembrane region" description="Helical" evidence="7">
    <location>
        <begin position="770"/>
        <end position="792"/>
    </location>
</feature>
<dbReference type="SUPFAM" id="SSF81324">
    <property type="entry name" value="Voltage-gated potassium channels"/>
    <property type="match status" value="1"/>
</dbReference>
<feature type="transmembrane region" description="Helical" evidence="7">
    <location>
        <begin position="804"/>
        <end position="825"/>
    </location>
</feature>
<sequence length="1254" mass="137194">MEPVLGSTVTSRVPARPSAVAAHRSTGLSSSSAAGSASRCSFSPAIAVAGLTAAASARRSGRQHVQRQGTIAQPGDSETPSNAIEEWLLSLELPTPLKPVLGSSAWASFAASLVQMFVVAGLSAVGTFIEQGESATFYAQKYPETSGVILALGFDHMYSCPLFLGLLAWLAASLIACTATTQLPLAKKAQRFNFHSSAAMKRRGSFLMRINCPVAENDELATTDKLHQLRGELRKRGFIVRSDGEDKPTQLAASRGLLGKFAPMVVHLALLLSLAGNVVGLVFGASSEVMIEDGGAADLGRVLEAGRRAKGPLYDFLSPTKNLMDAIDVKVEDFRIEYKDDGTIDQFFSKLAIEDSKTRERLYSDEIFVNKPLRFGGGTIYQADWGIDRLQMYLNGYPIVVPCKSLPPEKGERSWAAFLPLELVTAENPTTVKQITKPKEGIVLVLNNMRNVQVYGSDKNLAGVLRSPMAKVEKKMEGMPIQFGEEITVEGKTKLRLDKIVGSTGLIVKNDPGVPLVYTGYALLMPATLLSVLPFVQVWVAVNKDDRNQILVSGRANRNQLSFEDEMKAAVLSVALAFAFLRARPGLLGSNGADSKEATTGVTEQRGACLEELLSKVKEKHVIVSALSAPPWRLALRRRFTGLAVPANSFHACGNETPRKRSGEESPTGASRWRTHRSAMLAVKDEEFEIAVQLAAYYVADATEGRLDNGLASNFKSGNKRKLYCCLVQTHIAWHVMVMAACVLHSLLIILEPPPGQSCARGWENVAELFLVLVYVADILLKVAYMGAGTFLSLRGSKIWQTTYAALTAILFLDAALAPCTRLSRPLRPIMLVLRSRSVRNFYTTVLRICPSLLKVLMLLLFILTASSLGMARLLRGSGTRYFTSSLATFQEMAILLLTQDNYKDLLHDLSDHGGLASLLVFFTFVVVGVLFLMQLVLGTVIDTYMEEAQEELRSKRVKQAKGLMRAFSVLDLRKEGHLRQRAFDRLIQKLRPSDSPFERHLKFSLLSNKYKSMVPASSGPSTPARSREELSPLAHPPSPPKRPMIPLLPQLPESPLPFQEPTSGPWTNPEPNIDPIDFLSLHTVLELTFKPRRPAWDVPGVCREQPWWSRGAERLLSDPRYMVLVRYLLWADAAVFLADAECIEPLASLGCWLQVNDLLQTAFLLQMAMQVFALGSLRKAWRFGGSSDTRILLRAELVLAGALTIASAATLSCSPLASFRPAVAGLGALRSLRLAATFGALRRFGQCLADILP</sequence>
<feature type="compositionally biased region" description="Low complexity" evidence="6">
    <location>
        <begin position="1048"/>
        <end position="1062"/>
    </location>
</feature>
<accession>A0A812N2J8</accession>
<evidence type="ECO:0000259" key="9">
    <source>
        <dbReference type="Pfam" id="PF05140"/>
    </source>
</evidence>
<evidence type="ECO:0000256" key="6">
    <source>
        <dbReference type="SAM" id="MobiDB-lite"/>
    </source>
</evidence>
<evidence type="ECO:0000259" key="8">
    <source>
        <dbReference type="Pfam" id="PF00520"/>
    </source>
</evidence>
<feature type="region of interest" description="Disordered" evidence="6">
    <location>
        <begin position="1"/>
        <end position="37"/>
    </location>
</feature>
<evidence type="ECO:0000313" key="11">
    <source>
        <dbReference type="Proteomes" id="UP000601435"/>
    </source>
</evidence>
<feature type="region of interest" description="Disordered" evidence="6">
    <location>
        <begin position="1014"/>
        <end position="1066"/>
    </location>
</feature>
<keyword evidence="2 7" id="KW-0812">Transmembrane</keyword>
<dbReference type="GO" id="GO:0017004">
    <property type="term" value="P:cytochrome complex assembly"/>
    <property type="evidence" value="ECO:0007669"/>
    <property type="project" value="UniProtKB-KW"/>
</dbReference>
<dbReference type="PANTHER" id="PTHR31566">
    <property type="entry name" value="CYTOCHROME C BIOGENESIS PROTEIN CCS1, CHLOROPLASTIC"/>
    <property type="match status" value="1"/>
</dbReference>
<feature type="transmembrane region" description="Helical" evidence="7">
    <location>
        <begin position="723"/>
        <end position="750"/>
    </location>
</feature>
<comment type="subcellular location">
    <subcellularLocation>
        <location evidence="1">Membrane</location>
        <topology evidence="1">Multi-pass membrane protein</topology>
    </subcellularLocation>
</comment>
<dbReference type="Proteomes" id="UP000601435">
    <property type="component" value="Unassembled WGS sequence"/>
</dbReference>
<proteinExistence type="predicted"/>
<feature type="compositionally biased region" description="Low complexity" evidence="6">
    <location>
        <begin position="21"/>
        <end position="37"/>
    </location>
</feature>
<feature type="domain" description="Ion transport" evidence="8">
    <location>
        <begin position="733"/>
        <end position="951"/>
    </location>
</feature>
<dbReference type="Gene3D" id="1.10.287.70">
    <property type="match status" value="1"/>
</dbReference>
<feature type="domain" description="ResB-like" evidence="9">
    <location>
        <begin position="497"/>
        <end position="567"/>
    </location>
</feature>
<name>A0A812N2J8_9DINO</name>
<feature type="domain" description="ResB-like" evidence="9">
    <location>
        <begin position="113"/>
        <end position="392"/>
    </location>
</feature>
<dbReference type="InterPro" id="IPR007816">
    <property type="entry name" value="ResB-like_domain"/>
</dbReference>
<dbReference type="OrthoDB" id="565797at2759"/>
<feature type="transmembrane region" description="Helical" evidence="7">
    <location>
        <begin position="1198"/>
        <end position="1218"/>
    </location>
</feature>
<dbReference type="Pfam" id="PF00520">
    <property type="entry name" value="Ion_trans"/>
    <property type="match status" value="1"/>
</dbReference>
<feature type="compositionally biased region" description="Pro residues" evidence="6">
    <location>
        <begin position="1035"/>
        <end position="1044"/>
    </location>
</feature>
<dbReference type="GO" id="GO:0005216">
    <property type="term" value="F:monoatomic ion channel activity"/>
    <property type="evidence" value="ECO:0007669"/>
    <property type="project" value="InterPro"/>
</dbReference>
<evidence type="ECO:0000256" key="1">
    <source>
        <dbReference type="ARBA" id="ARBA00004141"/>
    </source>
</evidence>
<feature type="region of interest" description="Disordered" evidence="6">
    <location>
        <begin position="654"/>
        <end position="673"/>
    </location>
</feature>
<dbReference type="PANTHER" id="PTHR31566:SF0">
    <property type="entry name" value="CYTOCHROME C BIOGENESIS PROTEIN CCS1, CHLOROPLASTIC"/>
    <property type="match status" value="1"/>
</dbReference>